<dbReference type="PROSITE" id="PS51257">
    <property type="entry name" value="PROKAR_LIPOPROTEIN"/>
    <property type="match status" value="1"/>
</dbReference>
<protein>
    <submittedName>
        <fullName evidence="1">Uncharacterized protein</fullName>
    </submittedName>
</protein>
<dbReference type="AlphaFoldDB" id="A0A1F2WIY2"/>
<comment type="caution">
    <text evidence="1">The sequence shown here is derived from an EMBL/GenBank/DDBJ whole genome shotgun (WGS) entry which is preliminary data.</text>
</comment>
<gene>
    <name evidence="1" type="ORF">A2Y75_06375</name>
</gene>
<dbReference type="EMBL" id="MELK01000040">
    <property type="protein sequence ID" value="OFW56793.1"/>
    <property type="molecule type" value="Genomic_DNA"/>
</dbReference>
<sequence>MKQNLSETSVKRFCISLLTFSIAVSLLLTGCGSSQTALIANPMEFFERAREEITNADSFRMNGQMVINYGDSSGSRDFRVNYEMFFQQDEDGFLVKMVMEMPAPGVTASMQMIETYITEDKMYLYYPATGQWYYKEFDLGFNIAALDQGLSPNSILKMLDSAKTIEVVEETSSYAKYYLTLDPEKLMNDAELDAYLEGMRKSGIIPFDPVQYREMLKNVTSLMQINLTVDKKSGYPSEFNMVIDEDIVPYMKDFTTNSAALQGASMTMSMNIAISDYGKSFNLSLPEEALQARPFEELTQTMNR</sequence>
<organism evidence="1 2">
    <name type="scientific">Candidatus Solincola sediminis</name>
    <dbReference type="NCBI Taxonomy" id="1797199"/>
    <lineage>
        <taxon>Bacteria</taxon>
        <taxon>Bacillati</taxon>
        <taxon>Actinomycetota</taxon>
        <taxon>Candidatus Geothermincolia</taxon>
        <taxon>Candidatus Geothermincolales</taxon>
        <taxon>Candidatus Geothermincolaceae</taxon>
        <taxon>Candidatus Solincola</taxon>
    </lineage>
</organism>
<accession>A0A1F2WIY2</accession>
<name>A0A1F2WIY2_9ACTN</name>
<dbReference type="Pfam" id="PF20316">
    <property type="entry name" value="DUF6612"/>
    <property type="match status" value="1"/>
</dbReference>
<dbReference type="Gene3D" id="2.50.20.20">
    <property type="match status" value="1"/>
</dbReference>
<reference evidence="1 2" key="1">
    <citation type="journal article" date="2016" name="Nat. Commun.">
        <title>Thousands of microbial genomes shed light on interconnected biogeochemical processes in an aquifer system.</title>
        <authorList>
            <person name="Anantharaman K."/>
            <person name="Brown C.T."/>
            <person name="Hug L.A."/>
            <person name="Sharon I."/>
            <person name="Castelle C.J."/>
            <person name="Probst A.J."/>
            <person name="Thomas B.C."/>
            <person name="Singh A."/>
            <person name="Wilkins M.J."/>
            <person name="Karaoz U."/>
            <person name="Brodie E.L."/>
            <person name="Williams K.H."/>
            <person name="Hubbard S.S."/>
            <person name="Banfield J.F."/>
        </authorList>
    </citation>
    <scope>NUCLEOTIDE SEQUENCE [LARGE SCALE GENOMIC DNA]</scope>
</reference>
<dbReference type="InterPro" id="IPR046720">
    <property type="entry name" value="DUF6612"/>
</dbReference>
<proteinExistence type="predicted"/>
<dbReference type="Proteomes" id="UP000177876">
    <property type="component" value="Unassembled WGS sequence"/>
</dbReference>
<evidence type="ECO:0000313" key="1">
    <source>
        <dbReference type="EMBL" id="OFW56793.1"/>
    </source>
</evidence>
<evidence type="ECO:0000313" key="2">
    <source>
        <dbReference type="Proteomes" id="UP000177876"/>
    </source>
</evidence>